<dbReference type="Proteomes" id="UP001198439">
    <property type="component" value="Unassembled WGS sequence"/>
</dbReference>
<dbReference type="EMBL" id="JAJDKZ010000035">
    <property type="protein sequence ID" value="MCB8611065.1"/>
    <property type="molecule type" value="Genomic_DNA"/>
</dbReference>
<evidence type="ECO:0000313" key="2">
    <source>
        <dbReference type="EMBL" id="MCB8611065.1"/>
    </source>
</evidence>
<organism evidence="2 3">
    <name type="scientific">Faecalibacillus faecis</name>
    <dbReference type="NCBI Taxonomy" id="1982628"/>
    <lineage>
        <taxon>Bacteria</taxon>
        <taxon>Bacillati</taxon>
        <taxon>Bacillota</taxon>
        <taxon>Erysipelotrichia</taxon>
        <taxon>Erysipelotrichales</taxon>
        <taxon>Coprobacillaceae</taxon>
        <taxon>Faecalibacillus</taxon>
    </lineage>
</organism>
<gene>
    <name evidence="2" type="ORF">LJD69_10745</name>
</gene>
<protein>
    <submittedName>
        <fullName evidence="2">DUF4062 domain-containing protein</fullName>
    </submittedName>
</protein>
<sequence>MNKKYQIFISSTYKDLIEERERVIKTILKMYNFPIGMEMFHADDDKQWAQIKNTIDHSDYYILILGRCCGTLIDDENISYTEKEYNYALKKEIPILRFVISDKAKKEDYVETIKQQRAYRKFYNKVLKYPCDFWTNSDELAMLVATALSEKIKNGNRLGWIRGNSLINLYDHNDIRLHMIYDVYYCGGFKQDKPNIINSRLELKNNGEAFFYNNLKNDEFTCEYSYAGRYFFDQNLIYVYLKNLDSNEHATMILMKSASNFQRLIGMFLALSPNLIPVCVKISCFNNIDKKDINLKLLTDMLMSENENWNNQIFTIEEKTQYLFFSDNIYK</sequence>
<dbReference type="RefSeq" id="WP_227279908.1">
    <property type="nucleotide sequence ID" value="NZ_JAJDKR010000035.1"/>
</dbReference>
<accession>A0AAW4VVG8</accession>
<reference evidence="2" key="1">
    <citation type="submission" date="2021-10" db="EMBL/GenBank/DDBJ databases">
        <title>Collection of gut derived symbiotic bacterial strains cultured from healthy donors.</title>
        <authorList>
            <person name="Lin H."/>
            <person name="Littmann E."/>
            <person name="Kohout C."/>
            <person name="Pamer E.G."/>
        </authorList>
    </citation>
    <scope>NUCLEOTIDE SEQUENCE</scope>
    <source>
        <strain evidence="2">DFI.4.48</strain>
    </source>
</reference>
<name>A0AAW4VVG8_9FIRM</name>
<dbReference type="InterPro" id="IPR025139">
    <property type="entry name" value="DUF4062"/>
</dbReference>
<proteinExistence type="predicted"/>
<feature type="domain" description="DUF4062" evidence="1">
    <location>
        <begin position="6"/>
        <end position="88"/>
    </location>
</feature>
<evidence type="ECO:0000259" key="1">
    <source>
        <dbReference type="Pfam" id="PF13271"/>
    </source>
</evidence>
<dbReference type="Pfam" id="PF13271">
    <property type="entry name" value="DUF4062"/>
    <property type="match status" value="1"/>
</dbReference>
<evidence type="ECO:0000313" key="3">
    <source>
        <dbReference type="Proteomes" id="UP001198439"/>
    </source>
</evidence>
<comment type="caution">
    <text evidence="2">The sequence shown here is derived from an EMBL/GenBank/DDBJ whole genome shotgun (WGS) entry which is preliminary data.</text>
</comment>
<dbReference type="AlphaFoldDB" id="A0AAW4VVG8"/>